<evidence type="ECO:0000256" key="3">
    <source>
        <dbReference type="ARBA" id="ARBA00023082"/>
    </source>
</evidence>
<dbReference type="PANTHER" id="PTHR43133">
    <property type="entry name" value="RNA POLYMERASE ECF-TYPE SIGMA FACTO"/>
    <property type="match status" value="1"/>
</dbReference>
<comment type="similarity">
    <text evidence="1">Belongs to the sigma-70 factor family. ECF subfamily.</text>
</comment>
<evidence type="ECO:0000256" key="2">
    <source>
        <dbReference type="ARBA" id="ARBA00023015"/>
    </source>
</evidence>
<dbReference type="Pfam" id="PF08281">
    <property type="entry name" value="Sigma70_r4_2"/>
    <property type="match status" value="1"/>
</dbReference>
<dbReference type="PANTHER" id="PTHR43133:SF51">
    <property type="entry name" value="RNA POLYMERASE SIGMA FACTOR"/>
    <property type="match status" value="1"/>
</dbReference>
<proteinExistence type="inferred from homology"/>
<dbReference type="InterPro" id="IPR013325">
    <property type="entry name" value="RNA_pol_sigma_r2"/>
</dbReference>
<dbReference type="Pfam" id="PF04542">
    <property type="entry name" value="Sigma70_r2"/>
    <property type="match status" value="1"/>
</dbReference>
<keyword evidence="8" id="KW-1185">Reference proteome</keyword>
<evidence type="ECO:0000259" key="5">
    <source>
        <dbReference type="Pfam" id="PF04542"/>
    </source>
</evidence>
<dbReference type="NCBIfam" id="TIGR02937">
    <property type="entry name" value="sigma70-ECF"/>
    <property type="match status" value="1"/>
</dbReference>
<dbReference type="EMBL" id="AP023367">
    <property type="protein sequence ID" value="BCJ94926.1"/>
    <property type="molecule type" value="Genomic_DNA"/>
</dbReference>
<dbReference type="KEGG" id="acel:acsn021_24950"/>
<protein>
    <submittedName>
        <fullName evidence="7">DNA-directed RNA polymerase sigma-70 factor</fullName>
    </submittedName>
</protein>
<dbReference type="InterPro" id="IPR013324">
    <property type="entry name" value="RNA_pol_sigma_r3/r4-like"/>
</dbReference>
<keyword evidence="2" id="KW-0805">Transcription regulation</keyword>
<dbReference type="InterPro" id="IPR007627">
    <property type="entry name" value="RNA_pol_sigma70_r2"/>
</dbReference>
<dbReference type="InterPro" id="IPR039425">
    <property type="entry name" value="RNA_pol_sigma-70-like"/>
</dbReference>
<dbReference type="GO" id="GO:0000428">
    <property type="term" value="C:DNA-directed RNA polymerase complex"/>
    <property type="evidence" value="ECO:0007669"/>
    <property type="project" value="UniProtKB-KW"/>
</dbReference>
<evidence type="ECO:0000313" key="8">
    <source>
        <dbReference type="Proteomes" id="UP000515561"/>
    </source>
</evidence>
<dbReference type="GO" id="GO:0006352">
    <property type="term" value="P:DNA-templated transcription initiation"/>
    <property type="evidence" value="ECO:0007669"/>
    <property type="project" value="InterPro"/>
</dbReference>
<evidence type="ECO:0000256" key="1">
    <source>
        <dbReference type="ARBA" id="ARBA00010641"/>
    </source>
</evidence>
<accession>A0A6S6QYT9</accession>
<evidence type="ECO:0000256" key="4">
    <source>
        <dbReference type="ARBA" id="ARBA00023163"/>
    </source>
</evidence>
<organism evidence="7 8">
    <name type="scientific">Anaerocolumna cellulosilytica</name>
    <dbReference type="NCBI Taxonomy" id="433286"/>
    <lineage>
        <taxon>Bacteria</taxon>
        <taxon>Bacillati</taxon>
        <taxon>Bacillota</taxon>
        <taxon>Clostridia</taxon>
        <taxon>Lachnospirales</taxon>
        <taxon>Lachnospiraceae</taxon>
        <taxon>Anaerocolumna</taxon>
    </lineage>
</organism>
<keyword evidence="3" id="KW-0731">Sigma factor</keyword>
<dbReference type="RefSeq" id="WP_184088761.1">
    <property type="nucleotide sequence ID" value="NZ_AP023367.1"/>
</dbReference>
<dbReference type="Gene3D" id="1.10.10.10">
    <property type="entry name" value="Winged helix-like DNA-binding domain superfamily/Winged helix DNA-binding domain"/>
    <property type="match status" value="1"/>
</dbReference>
<dbReference type="GO" id="GO:0016987">
    <property type="term" value="F:sigma factor activity"/>
    <property type="evidence" value="ECO:0007669"/>
    <property type="project" value="UniProtKB-KW"/>
</dbReference>
<gene>
    <name evidence="7" type="ORF">acsn021_24950</name>
</gene>
<dbReference type="InterPro" id="IPR014284">
    <property type="entry name" value="RNA_pol_sigma-70_dom"/>
</dbReference>
<evidence type="ECO:0000259" key="6">
    <source>
        <dbReference type="Pfam" id="PF08281"/>
    </source>
</evidence>
<feature type="domain" description="RNA polymerase sigma-70 region 2" evidence="5">
    <location>
        <begin position="15"/>
        <end position="78"/>
    </location>
</feature>
<dbReference type="SUPFAM" id="SSF88659">
    <property type="entry name" value="Sigma3 and sigma4 domains of RNA polymerase sigma factors"/>
    <property type="match status" value="1"/>
</dbReference>
<name>A0A6S6QYT9_9FIRM</name>
<dbReference type="SUPFAM" id="SSF88946">
    <property type="entry name" value="Sigma2 domain of RNA polymerase sigma factors"/>
    <property type="match status" value="1"/>
</dbReference>
<dbReference type="InterPro" id="IPR036388">
    <property type="entry name" value="WH-like_DNA-bd_sf"/>
</dbReference>
<dbReference type="InterPro" id="IPR013249">
    <property type="entry name" value="RNA_pol_sigma70_r4_t2"/>
</dbReference>
<sequence length="168" mass="20377">MTVSSTGNDITIDNIIEKYSSMVYKLAYARTRNREDADDIFQEVFLRYIRKQPKFEKEEHEKAWFIRVTINCFNSFWKNSFRTHTVPLDMDFPINKTEDQIIRGYTLEEYLAKLPPVYRIAIHLFYYEDMSTAQISELLNRKESTIRMQLTRARRLLREYMKEEENYV</sequence>
<reference evidence="7 8" key="1">
    <citation type="journal article" date="2016" name="Int. J. Syst. Evol. Microbiol.">
        <title>Descriptions of Anaerotaenia torta gen. nov., sp. nov. and Anaerocolumna cellulosilytica gen. nov., sp. nov. isolated from a methanogenic reactor of cattle waste.</title>
        <authorList>
            <person name="Uek A."/>
            <person name="Ohtaki Y."/>
            <person name="Kaku N."/>
            <person name="Ueki K."/>
        </authorList>
    </citation>
    <scope>NUCLEOTIDE SEQUENCE [LARGE SCALE GENOMIC DNA]</scope>
    <source>
        <strain evidence="7 8">SN021</strain>
    </source>
</reference>
<dbReference type="GO" id="GO:0003677">
    <property type="term" value="F:DNA binding"/>
    <property type="evidence" value="ECO:0007669"/>
    <property type="project" value="InterPro"/>
</dbReference>
<dbReference type="CDD" id="cd06171">
    <property type="entry name" value="Sigma70_r4"/>
    <property type="match status" value="1"/>
</dbReference>
<keyword evidence="7" id="KW-0240">DNA-directed RNA polymerase</keyword>
<dbReference type="AlphaFoldDB" id="A0A6S6QYT9"/>
<dbReference type="Gene3D" id="1.10.1740.10">
    <property type="match status" value="1"/>
</dbReference>
<dbReference type="Proteomes" id="UP000515561">
    <property type="component" value="Chromosome"/>
</dbReference>
<feature type="domain" description="RNA polymerase sigma factor 70 region 4 type 2" evidence="6">
    <location>
        <begin position="107"/>
        <end position="157"/>
    </location>
</feature>
<keyword evidence="4" id="KW-0804">Transcription</keyword>
<evidence type="ECO:0000313" key="7">
    <source>
        <dbReference type="EMBL" id="BCJ94926.1"/>
    </source>
</evidence>